<accession>A0A1B0BGP1</accession>
<keyword evidence="1" id="KW-0732">Signal</keyword>
<evidence type="ECO:0000313" key="3">
    <source>
        <dbReference type="Proteomes" id="UP000092460"/>
    </source>
</evidence>
<dbReference type="EMBL" id="JXJN01013915">
    <property type="status" value="NOT_ANNOTATED_CDS"/>
    <property type="molecule type" value="Genomic_DNA"/>
</dbReference>
<reference evidence="3" key="1">
    <citation type="submission" date="2015-01" db="EMBL/GenBank/DDBJ databases">
        <authorList>
            <person name="Aksoy S."/>
            <person name="Warren W."/>
            <person name="Wilson R.K."/>
        </authorList>
    </citation>
    <scope>NUCLEOTIDE SEQUENCE [LARGE SCALE GENOMIC DNA]</scope>
    <source>
        <strain evidence="3">IAEA</strain>
    </source>
</reference>
<evidence type="ECO:0000256" key="1">
    <source>
        <dbReference type="SAM" id="SignalP"/>
    </source>
</evidence>
<proteinExistence type="predicted"/>
<dbReference type="AlphaFoldDB" id="A0A1B0BGP1"/>
<organism evidence="2 3">
    <name type="scientific">Glossina palpalis gambiensis</name>
    <dbReference type="NCBI Taxonomy" id="67801"/>
    <lineage>
        <taxon>Eukaryota</taxon>
        <taxon>Metazoa</taxon>
        <taxon>Ecdysozoa</taxon>
        <taxon>Arthropoda</taxon>
        <taxon>Hexapoda</taxon>
        <taxon>Insecta</taxon>
        <taxon>Pterygota</taxon>
        <taxon>Neoptera</taxon>
        <taxon>Endopterygota</taxon>
        <taxon>Diptera</taxon>
        <taxon>Brachycera</taxon>
        <taxon>Muscomorpha</taxon>
        <taxon>Hippoboscoidea</taxon>
        <taxon>Glossinidae</taxon>
        <taxon>Glossina</taxon>
    </lineage>
</organism>
<name>A0A1B0BGP1_9MUSC</name>
<dbReference type="EnsemblMetazoa" id="GPPI029414-RA">
    <property type="protein sequence ID" value="GPPI029414-PA"/>
    <property type="gene ID" value="GPPI029414"/>
</dbReference>
<sequence>MELLVLVLVLLLSFVVDSTIKGRLLFIVRFRPGTDICQEHKSLAVLEVAEMPCMGHPSADNEGLLQLDTDIVSTEILLQNRHELFTKHLPLTDIFNKLDVKKAPINRLLHQQRTRRLFVIHALHFCTYRVKVLMGRMPLRPSIISAITSISRSRSIAISEPISRYVITAVMLPVVDERRINRKICFCLLLSKAH</sequence>
<keyword evidence="3" id="KW-1185">Reference proteome</keyword>
<protein>
    <recommendedName>
        <fullName evidence="4">Secreted protein</fullName>
    </recommendedName>
</protein>
<evidence type="ECO:0008006" key="4">
    <source>
        <dbReference type="Google" id="ProtNLM"/>
    </source>
</evidence>
<feature type="chain" id="PRO_5008404934" description="Secreted protein" evidence="1">
    <location>
        <begin position="19"/>
        <end position="194"/>
    </location>
</feature>
<evidence type="ECO:0000313" key="2">
    <source>
        <dbReference type="EnsemblMetazoa" id="GPPI029414-PA"/>
    </source>
</evidence>
<dbReference type="Proteomes" id="UP000092460">
    <property type="component" value="Unassembled WGS sequence"/>
</dbReference>
<dbReference type="VEuPathDB" id="VectorBase:GPPI029414"/>
<feature type="signal peptide" evidence="1">
    <location>
        <begin position="1"/>
        <end position="18"/>
    </location>
</feature>
<reference evidence="2" key="2">
    <citation type="submission" date="2020-05" db="UniProtKB">
        <authorList>
            <consortium name="EnsemblMetazoa"/>
        </authorList>
    </citation>
    <scope>IDENTIFICATION</scope>
    <source>
        <strain evidence="2">IAEA</strain>
    </source>
</reference>